<dbReference type="InParanoid" id="A0A482XLA7"/>
<evidence type="ECO:0000313" key="2">
    <source>
        <dbReference type="Proteomes" id="UP000291343"/>
    </source>
</evidence>
<protein>
    <submittedName>
        <fullName evidence="1">Uncharacterized protein</fullName>
    </submittedName>
</protein>
<keyword evidence="2" id="KW-1185">Reference proteome</keyword>
<organism evidence="1 2">
    <name type="scientific">Laodelphax striatellus</name>
    <name type="common">Small brown planthopper</name>
    <name type="synonym">Delphax striatella</name>
    <dbReference type="NCBI Taxonomy" id="195883"/>
    <lineage>
        <taxon>Eukaryota</taxon>
        <taxon>Metazoa</taxon>
        <taxon>Ecdysozoa</taxon>
        <taxon>Arthropoda</taxon>
        <taxon>Hexapoda</taxon>
        <taxon>Insecta</taxon>
        <taxon>Pterygota</taxon>
        <taxon>Neoptera</taxon>
        <taxon>Paraneoptera</taxon>
        <taxon>Hemiptera</taxon>
        <taxon>Auchenorrhyncha</taxon>
        <taxon>Fulgoroidea</taxon>
        <taxon>Delphacidae</taxon>
        <taxon>Criomorphinae</taxon>
        <taxon>Laodelphax</taxon>
    </lineage>
</organism>
<evidence type="ECO:0000313" key="1">
    <source>
        <dbReference type="EMBL" id="RZF46602.1"/>
    </source>
</evidence>
<dbReference type="AlphaFoldDB" id="A0A482XLA7"/>
<reference evidence="1 2" key="1">
    <citation type="journal article" date="2017" name="Gigascience">
        <title>Genome sequence of the small brown planthopper, Laodelphax striatellus.</title>
        <authorList>
            <person name="Zhu J."/>
            <person name="Jiang F."/>
            <person name="Wang X."/>
            <person name="Yang P."/>
            <person name="Bao Y."/>
            <person name="Zhao W."/>
            <person name="Wang W."/>
            <person name="Lu H."/>
            <person name="Wang Q."/>
            <person name="Cui N."/>
            <person name="Li J."/>
            <person name="Chen X."/>
            <person name="Luo L."/>
            <person name="Yu J."/>
            <person name="Kang L."/>
            <person name="Cui F."/>
        </authorList>
    </citation>
    <scope>NUCLEOTIDE SEQUENCE [LARGE SCALE GENOMIC DNA]</scope>
    <source>
        <strain evidence="1">Lst14</strain>
    </source>
</reference>
<dbReference type="EMBL" id="QKKF02005868">
    <property type="protein sequence ID" value="RZF46602.1"/>
    <property type="molecule type" value="Genomic_DNA"/>
</dbReference>
<accession>A0A482XLA7</accession>
<name>A0A482XLA7_LAOST</name>
<comment type="caution">
    <text evidence="1">The sequence shown here is derived from an EMBL/GenBank/DDBJ whole genome shotgun (WGS) entry which is preliminary data.</text>
</comment>
<sequence>MTFGLLLLTDHQDWRTLVPAAIKFQKQQISGVRLPGSGNSLKTPFSRSHMIVTLFRDLKHQSSEDRCLQLSCAWKLCTPRS</sequence>
<proteinExistence type="predicted"/>
<gene>
    <name evidence="1" type="ORF">LSTR_LSTR002934</name>
</gene>
<dbReference type="Proteomes" id="UP000291343">
    <property type="component" value="Unassembled WGS sequence"/>
</dbReference>